<evidence type="ECO:0000256" key="2">
    <source>
        <dbReference type="ARBA" id="ARBA00022964"/>
    </source>
</evidence>
<dbReference type="InterPro" id="IPR015889">
    <property type="entry name" value="Intradiol_dOase_core"/>
</dbReference>
<dbReference type="PANTHER" id="PTHR33711:SF10">
    <property type="entry name" value="INTRADIOL RING-CLEAVAGE DIOXYGENASES DOMAIN-CONTAINING PROTEIN"/>
    <property type="match status" value="1"/>
</dbReference>
<evidence type="ECO:0000256" key="3">
    <source>
        <dbReference type="ARBA" id="ARBA00023002"/>
    </source>
</evidence>
<dbReference type="CDD" id="cd03459">
    <property type="entry name" value="3_4-PCD"/>
    <property type="match status" value="1"/>
</dbReference>
<dbReference type="Gene3D" id="2.60.130.10">
    <property type="entry name" value="Aromatic compound dioxygenase"/>
    <property type="match status" value="1"/>
</dbReference>
<gene>
    <name evidence="6" type="ORF">FMM02_05195</name>
</gene>
<keyword evidence="2 6" id="KW-0223">Dioxygenase</keyword>
<sequence length="240" mass="25784">MRSVRRRSGARSFQGDDGLWSNCPAGGDSTMHITRRHLVAGAAAVAGVSAVKAQSLKVTSAQDLGPFYPIVRPADHDADLTRLKGSREVAIGQPIQVIGRIVDVGGQPISGATVDLWQANAVGRYDHPGDRANPAALDAHFQGFARLSSDQDGEFRFRSIKPAAYDTPIGTRTPHIHFAIDGLTERLVTQMYFPGEALNSSDPILNRAEHRAGLIAEAIDRLSADPQALAFRWTIVLVSG</sequence>
<protein>
    <submittedName>
        <fullName evidence="6">Protocatechuate 3,4-dioxygenase</fullName>
    </submittedName>
</protein>
<evidence type="ECO:0000313" key="6">
    <source>
        <dbReference type="EMBL" id="QDP19411.1"/>
    </source>
</evidence>
<dbReference type="KEGG" id="sxa:FMM02_05195"/>
<name>A0A516IR73_9SPHN</name>
<dbReference type="InterPro" id="IPR000627">
    <property type="entry name" value="Intradiol_dOase_C"/>
</dbReference>
<dbReference type="PANTHER" id="PTHR33711">
    <property type="entry name" value="DIOXYGENASE, PUTATIVE (AFU_ORTHOLOGUE AFUA_2G02910)-RELATED"/>
    <property type="match status" value="1"/>
</dbReference>
<dbReference type="Pfam" id="PF00775">
    <property type="entry name" value="Dioxygenase_C"/>
    <property type="match status" value="1"/>
</dbReference>
<dbReference type="PROSITE" id="PS00083">
    <property type="entry name" value="INTRADIOL_DIOXYGENAS"/>
    <property type="match status" value="1"/>
</dbReference>
<dbReference type="AlphaFoldDB" id="A0A516IR73"/>
<keyword evidence="3" id="KW-0560">Oxidoreductase</keyword>
<dbReference type="GO" id="GO:0008199">
    <property type="term" value="F:ferric iron binding"/>
    <property type="evidence" value="ECO:0007669"/>
    <property type="project" value="InterPro"/>
</dbReference>
<organism evidence="6 7">
    <name type="scientific">Sphingomonas xanthus</name>
    <dbReference type="NCBI Taxonomy" id="2594473"/>
    <lineage>
        <taxon>Bacteria</taxon>
        <taxon>Pseudomonadati</taxon>
        <taxon>Pseudomonadota</taxon>
        <taxon>Alphaproteobacteria</taxon>
        <taxon>Sphingomonadales</taxon>
        <taxon>Sphingomonadaceae</taxon>
        <taxon>Sphingomonas</taxon>
    </lineage>
</organism>
<dbReference type="Proteomes" id="UP000321857">
    <property type="component" value="Chromosome"/>
</dbReference>
<keyword evidence="7" id="KW-1185">Reference proteome</keyword>
<evidence type="ECO:0000259" key="5">
    <source>
        <dbReference type="PROSITE" id="PS00083"/>
    </source>
</evidence>
<proteinExistence type="inferred from homology"/>
<evidence type="ECO:0000256" key="4">
    <source>
        <dbReference type="SAM" id="MobiDB-lite"/>
    </source>
</evidence>
<dbReference type="EMBL" id="CP041659">
    <property type="protein sequence ID" value="QDP19411.1"/>
    <property type="molecule type" value="Genomic_DNA"/>
</dbReference>
<feature type="domain" description="Intradiol ring-cleavage dioxygenases" evidence="5">
    <location>
        <begin position="97"/>
        <end position="125"/>
    </location>
</feature>
<dbReference type="OrthoDB" id="9800887at2"/>
<dbReference type="InterPro" id="IPR039387">
    <property type="entry name" value="3_4-PCD"/>
</dbReference>
<evidence type="ECO:0000313" key="7">
    <source>
        <dbReference type="Proteomes" id="UP000321857"/>
    </source>
</evidence>
<reference evidence="6 7" key="1">
    <citation type="submission" date="2019-07" db="EMBL/GenBank/DDBJ databases">
        <title>Sphingomonas AE3 Genome sequencing and assembly.</title>
        <authorList>
            <person name="Kim H."/>
        </authorList>
    </citation>
    <scope>NUCLEOTIDE SEQUENCE [LARGE SCALE GENOMIC DNA]</scope>
    <source>
        <strain evidence="6 7">AE3</strain>
    </source>
</reference>
<feature type="region of interest" description="Disordered" evidence="4">
    <location>
        <begin position="1"/>
        <end position="21"/>
    </location>
</feature>
<evidence type="ECO:0000256" key="1">
    <source>
        <dbReference type="ARBA" id="ARBA00007825"/>
    </source>
</evidence>
<dbReference type="GO" id="GO:0018578">
    <property type="term" value="F:protocatechuate 3,4-dioxygenase activity"/>
    <property type="evidence" value="ECO:0007669"/>
    <property type="project" value="InterPro"/>
</dbReference>
<dbReference type="InterPro" id="IPR050770">
    <property type="entry name" value="Intradiol_RC_Dioxygenase"/>
</dbReference>
<accession>A0A516IR73</accession>
<dbReference type="SUPFAM" id="SSF49482">
    <property type="entry name" value="Aromatic compound dioxygenase"/>
    <property type="match status" value="1"/>
</dbReference>
<comment type="similarity">
    <text evidence="1">Belongs to the intradiol ring-cleavage dioxygenase family.</text>
</comment>